<dbReference type="InterPro" id="IPR013087">
    <property type="entry name" value="Znf_C2H2_type"/>
</dbReference>
<dbReference type="Pfam" id="PF00096">
    <property type="entry name" value="zf-C2H2"/>
    <property type="match status" value="1"/>
</dbReference>
<proteinExistence type="predicted"/>
<keyword evidence="1" id="KW-0479">Metal-binding</keyword>
<dbReference type="InterPro" id="IPR059009">
    <property type="entry name" value="Znf_C2H2_17_1st"/>
</dbReference>
<keyword evidence="1" id="KW-0862">Zinc</keyword>
<accession>A0A0H1B663</accession>
<feature type="domain" description="C2H2-type" evidence="3">
    <location>
        <begin position="125"/>
        <end position="152"/>
    </location>
</feature>
<evidence type="ECO:0000313" key="5">
    <source>
        <dbReference type="Proteomes" id="UP000053573"/>
    </source>
</evidence>
<dbReference type="OrthoDB" id="5305647at2759"/>
<comment type="caution">
    <text evidence="4">The sequence shown here is derived from an EMBL/GenBank/DDBJ whole genome shotgun (WGS) entry which is preliminary data.</text>
</comment>
<feature type="domain" description="C2H2-type" evidence="3">
    <location>
        <begin position="83"/>
        <end position="108"/>
    </location>
</feature>
<keyword evidence="1" id="KW-0863">Zinc-finger</keyword>
<dbReference type="PROSITE" id="PS50157">
    <property type="entry name" value="ZINC_FINGER_C2H2_2"/>
    <property type="match status" value="2"/>
</dbReference>
<evidence type="ECO:0000313" key="4">
    <source>
        <dbReference type="EMBL" id="KLJ06865.1"/>
    </source>
</evidence>
<dbReference type="Pfam" id="PF26177">
    <property type="entry name" value="zf_C2H2_17_1st"/>
    <property type="match status" value="1"/>
</dbReference>
<dbReference type="Gene3D" id="3.30.160.60">
    <property type="entry name" value="Classic Zinc Finger"/>
    <property type="match status" value="2"/>
</dbReference>
<name>A0A0H1B663_9EURO</name>
<dbReference type="GO" id="GO:0008270">
    <property type="term" value="F:zinc ion binding"/>
    <property type="evidence" value="ECO:0007669"/>
    <property type="project" value="UniProtKB-KW"/>
</dbReference>
<evidence type="ECO:0000259" key="3">
    <source>
        <dbReference type="PROSITE" id="PS50157"/>
    </source>
</evidence>
<dbReference type="EMBL" id="LDEV01002956">
    <property type="protein sequence ID" value="KLJ06865.1"/>
    <property type="molecule type" value="Genomic_DNA"/>
</dbReference>
<keyword evidence="5" id="KW-1185">Reference proteome</keyword>
<dbReference type="Proteomes" id="UP000053573">
    <property type="component" value="Unassembled WGS sequence"/>
</dbReference>
<dbReference type="AlphaFoldDB" id="A0A0H1B663"/>
<organism evidence="4 5">
    <name type="scientific">Blastomyces silverae</name>
    <dbReference type="NCBI Taxonomy" id="2060906"/>
    <lineage>
        <taxon>Eukaryota</taxon>
        <taxon>Fungi</taxon>
        <taxon>Dikarya</taxon>
        <taxon>Ascomycota</taxon>
        <taxon>Pezizomycotina</taxon>
        <taxon>Eurotiomycetes</taxon>
        <taxon>Eurotiomycetidae</taxon>
        <taxon>Onygenales</taxon>
        <taxon>Ajellomycetaceae</taxon>
        <taxon>Blastomyces</taxon>
    </lineage>
</organism>
<sequence length="228" mass="25826">MHLQTVAVGKPLLGAHLGLLENNLPQLIQNIDYPLPATRDVREIEVVGDSQPNRPPPTEQIDQSPNVANNGSLRGAKSEPLPVKCSEHGCGRTFSDRACLLRHRREVHKISTRYKTPGTYPCPIVECPRHTKTFSRLWNLQNHMKVHQQENKRLQPTTVLFNHARRRSKAVNGTELIEVDSPILNISDRKSPPPSLQAKLECLLEERKKLDDKISALRNAQRIVEDMN</sequence>
<reference evidence="5" key="1">
    <citation type="journal article" date="2015" name="PLoS Genet.">
        <title>The dynamic genome and transcriptome of the human fungal pathogen Blastomyces and close relative Emmonsia.</title>
        <authorList>
            <person name="Munoz J.F."/>
            <person name="Gauthier G.M."/>
            <person name="Desjardins C.A."/>
            <person name="Gallo J.E."/>
            <person name="Holder J."/>
            <person name="Sullivan T.D."/>
            <person name="Marty A.J."/>
            <person name="Carmen J.C."/>
            <person name="Chen Z."/>
            <person name="Ding L."/>
            <person name="Gujja S."/>
            <person name="Magrini V."/>
            <person name="Misas E."/>
            <person name="Mitreva M."/>
            <person name="Priest M."/>
            <person name="Saif S."/>
            <person name="Whiston E.A."/>
            <person name="Young S."/>
            <person name="Zeng Q."/>
            <person name="Goldman W.E."/>
            <person name="Mardis E.R."/>
            <person name="Taylor J.W."/>
            <person name="McEwen J.G."/>
            <person name="Clay O.K."/>
            <person name="Klein B.S."/>
            <person name="Cuomo C.A."/>
        </authorList>
    </citation>
    <scope>NUCLEOTIDE SEQUENCE [LARGE SCALE GENOMIC DNA]</scope>
    <source>
        <strain evidence="5">UAMH 139</strain>
    </source>
</reference>
<gene>
    <name evidence="4" type="ORF">EMPG_17650</name>
</gene>
<dbReference type="SMART" id="SM00355">
    <property type="entry name" value="ZnF_C2H2"/>
    <property type="match status" value="2"/>
</dbReference>
<dbReference type="PROSITE" id="PS00028">
    <property type="entry name" value="ZINC_FINGER_C2H2_1"/>
    <property type="match status" value="1"/>
</dbReference>
<dbReference type="InterPro" id="IPR036236">
    <property type="entry name" value="Znf_C2H2_sf"/>
</dbReference>
<evidence type="ECO:0000256" key="2">
    <source>
        <dbReference type="SAM" id="MobiDB-lite"/>
    </source>
</evidence>
<dbReference type="SUPFAM" id="SSF57667">
    <property type="entry name" value="beta-beta-alpha zinc fingers"/>
    <property type="match status" value="1"/>
</dbReference>
<feature type="compositionally biased region" description="Polar residues" evidence="2">
    <location>
        <begin position="60"/>
        <end position="72"/>
    </location>
</feature>
<protein>
    <recommendedName>
        <fullName evidence="3">C2H2-type domain-containing protein</fullName>
    </recommendedName>
</protein>
<feature type="region of interest" description="Disordered" evidence="2">
    <location>
        <begin position="46"/>
        <end position="84"/>
    </location>
</feature>
<evidence type="ECO:0000256" key="1">
    <source>
        <dbReference type="PROSITE-ProRule" id="PRU00042"/>
    </source>
</evidence>